<dbReference type="AlphaFoldDB" id="A0P4L0"/>
<gene>
    <name evidence="1" type="ORF">MB2181_00315</name>
</gene>
<protein>
    <recommendedName>
        <fullName evidence="3">DUF3108 domain-containing protein</fullName>
    </recommendedName>
</protein>
<dbReference type="Pfam" id="PF11306">
    <property type="entry name" value="DUF3108"/>
    <property type="match status" value="1"/>
</dbReference>
<accession>A0P4L0</accession>
<evidence type="ECO:0008006" key="3">
    <source>
        <dbReference type="Google" id="ProtNLM"/>
    </source>
</evidence>
<evidence type="ECO:0000313" key="2">
    <source>
        <dbReference type="Proteomes" id="UP000054262"/>
    </source>
</evidence>
<comment type="caution">
    <text evidence="1">The sequence shown here is derived from an EMBL/GenBank/DDBJ whole genome shotgun (WGS) entry which is preliminary data.</text>
</comment>
<name>A0P4L0_9PROT</name>
<organism evidence="1 2">
    <name type="scientific">Methylophilales bacterium HTCC2181</name>
    <dbReference type="NCBI Taxonomy" id="383631"/>
    <lineage>
        <taxon>Bacteria</taxon>
        <taxon>Pseudomonadati</taxon>
        <taxon>Pseudomonadota</taxon>
        <taxon>Betaproteobacteria</taxon>
        <taxon>Nitrosomonadales</taxon>
        <taxon>OM43 clade</taxon>
    </lineage>
</organism>
<reference evidence="1 2" key="1">
    <citation type="submission" date="2006-11" db="EMBL/GenBank/DDBJ databases">
        <authorList>
            <person name="Giovannoni S."/>
            <person name="Vergin K."/>
            <person name="Ferriera S."/>
            <person name="Johnson J."/>
            <person name="Kravitz S."/>
            <person name="Beeson K."/>
            <person name="Sutton G."/>
            <person name="Rogers Y.-H."/>
            <person name="Friedman R."/>
            <person name="Frazier M."/>
            <person name="Venter J.C."/>
        </authorList>
    </citation>
    <scope>NUCLEOTIDE SEQUENCE [LARGE SCALE GENOMIC DNA]</scope>
    <source>
        <strain evidence="1 2">HTCC2181</strain>
    </source>
</reference>
<evidence type="ECO:0000313" key="1">
    <source>
        <dbReference type="EMBL" id="EAV46470.1"/>
    </source>
</evidence>
<proteinExistence type="predicted"/>
<sequence>MFFAILVSFLIHAIFFSKINFSFNSFKENQLTTVELTQFPEKKLSLNIKKKKVKVEELKEILIRPKKNNQEEAPEGIKKDHYLRENLCELCSPIEEIQTPEETKSYGETIESLLLEYKVSYDLGPNKGSLRALDPFGRSSGKVYKQRFDEVGKLVITYDVVDDKYNIQYKASATGLTSIIYSNPLIQTSRGNISEEGLKPNYYLYQHGPERINEAFFDWVDKTLHCRQKEELEQSYSLIDGSQDQLSFMFQFMFLDPLDRMQIPITNGRRLKVYDYHYVDEEILYTREGELKAIHIAKFNYEDQERIDLWLSEKYGYLPIKISITQDDLSVIMQEIITLKAIKNE</sequence>
<dbReference type="EMBL" id="AAUX01000001">
    <property type="protein sequence ID" value="EAV46470.1"/>
    <property type="molecule type" value="Genomic_DNA"/>
</dbReference>
<dbReference type="Proteomes" id="UP000054262">
    <property type="component" value="Unassembled WGS sequence"/>
</dbReference>
<dbReference type="InterPro" id="IPR021457">
    <property type="entry name" value="DUF3108"/>
</dbReference>
<keyword evidence="2" id="KW-1185">Reference proteome</keyword>